<dbReference type="PANTHER" id="PTHR10328:SF3">
    <property type="entry name" value="PROTEIN MAX"/>
    <property type="match status" value="1"/>
</dbReference>
<comment type="caution">
    <text evidence="7">The sequence shown here is derived from an EMBL/GenBank/DDBJ whole genome shotgun (WGS) entry which is preliminary data.</text>
</comment>
<keyword evidence="4" id="KW-0804">Transcription</keyword>
<accession>A0A066VW65</accession>
<dbReference type="AlphaFoldDB" id="A0A066VW65"/>
<keyword evidence="1" id="KW-0805">Transcription regulation</keyword>
<evidence type="ECO:0000313" key="8">
    <source>
        <dbReference type="Proteomes" id="UP000027361"/>
    </source>
</evidence>
<dbReference type="STRING" id="1037660.A0A066VW65"/>
<dbReference type="EMBL" id="JMSN01000051">
    <property type="protein sequence ID" value="KDN44528.1"/>
    <property type="molecule type" value="Genomic_DNA"/>
</dbReference>
<keyword evidence="2" id="KW-0238">DNA-binding</keyword>
<evidence type="ECO:0000256" key="1">
    <source>
        <dbReference type="ARBA" id="ARBA00023015"/>
    </source>
</evidence>
<evidence type="ECO:0000259" key="6">
    <source>
        <dbReference type="PROSITE" id="PS50888"/>
    </source>
</evidence>
<dbReference type="SMART" id="SM00353">
    <property type="entry name" value="HLH"/>
    <property type="match status" value="1"/>
</dbReference>
<keyword evidence="8" id="KW-1185">Reference proteome</keyword>
<gene>
    <name evidence="7" type="ORF">K437DRAFT_210104</name>
</gene>
<dbReference type="CDD" id="cd00083">
    <property type="entry name" value="bHLH_SF"/>
    <property type="match status" value="1"/>
</dbReference>
<reference evidence="7 8" key="1">
    <citation type="submission" date="2014-05" db="EMBL/GenBank/DDBJ databases">
        <title>Draft genome sequence of a rare smut relative, Tilletiaria anomala UBC 951.</title>
        <authorList>
            <consortium name="DOE Joint Genome Institute"/>
            <person name="Toome M."/>
            <person name="Kuo A."/>
            <person name="Henrissat B."/>
            <person name="Lipzen A."/>
            <person name="Tritt A."/>
            <person name="Yoshinaga Y."/>
            <person name="Zane M."/>
            <person name="Barry K."/>
            <person name="Grigoriev I.V."/>
            <person name="Spatafora J.W."/>
            <person name="Aimea M.C."/>
        </authorList>
    </citation>
    <scope>NUCLEOTIDE SEQUENCE [LARGE SCALE GENOMIC DNA]</scope>
    <source>
        <strain evidence="7 8">UBC 951</strain>
    </source>
</reference>
<keyword evidence="5" id="KW-0539">Nucleus</keyword>
<evidence type="ECO:0000256" key="3">
    <source>
        <dbReference type="ARBA" id="ARBA00023159"/>
    </source>
</evidence>
<dbReference type="GO" id="GO:0045944">
    <property type="term" value="P:positive regulation of transcription by RNA polymerase II"/>
    <property type="evidence" value="ECO:0007669"/>
    <property type="project" value="TreeGrafter"/>
</dbReference>
<dbReference type="OrthoDB" id="8964853at2759"/>
<dbReference type="InParanoid" id="A0A066VW65"/>
<dbReference type="GeneID" id="25262068"/>
<proteinExistence type="predicted"/>
<evidence type="ECO:0000256" key="4">
    <source>
        <dbReference type="ARBA" id="ARBA00023163"/>
    </source>
</evidence>
<dbReference type="HOGENOM" id="CLU_2644898_0_0_1"/>
<protein>
    <recommendedName>
        <fullName evidence="6">BHLH domain-containing protein</fullName>
    </recommendedName>
</protein>
<dbReference type="PROSITE" id="PS50888">
    <property type="entry name" value="BHLH"/>
    <property type="match status" value="1"/>
</dbReference>
<dbReference type="Pfam" id="PF00010">
    <property type="entry name" value="HLH"/>
    <property type="match status" value="1"/>
</dbReference>
<dbReference type="PANTHER" id="PTHR10328">
    <property type="entry name" value="PROTEIN MAX MYC-ASSOCIATED FACTOR X"/>
    <property type="match status" value="1"/>
</dbReference>
<dbReference type="GO" id="GO:0003677">
    <property type="term" value="F:DNA binding"/>
    <property type="evidence" value="ECO:0007669"/>
    <property type="project" value="UniProtKB-KW"/>
</dbReference>
<feature type="non-terminal residue" evidence="7">
    <location>
        <position position="1"/>
    </location>
</feature>
<organism evidence="7 8">
    <name type="scientific">Tilletiaria anomala (strain ATCC 24038 / CBS 436.72 / UBC 951)</name>
    <dbReference type="NCBI Taxonomy" id="1037660"/>
    <lineage>
        <taxon>Eukaryota</taxon>
        <taxon>Fungi</taxon>
        <taxon>Dikarya</taxon>
        <taxon>Basidiomycota</taxon>
        <taxon>Ustilaginomycotina</taxon>
        <taxon>Exobasidiomycetes</taxon>
        <taxon>Georgefischeriales</taxon>
        <taxon>Tilletiariaceae</taxon>
        <taxon>Tilletiaria</taxon>
    </lineage>
</organism>
<dbReference type="RefSeq" id="XP_013242802.1">
    <property type="nucleotide sequence ID" value="XM_013387348.1"/>
</dbReference>
<dbReference type="GO" id="GO:0090575">
    <property type="term" value="C:RNA polymerase II transcription regulator complex"/>
    <property type="evidence" value="ECO:0007669"/>
    <property type="project" value="TreeGrafter"/>
</dbReference>
<dbReference type="Proteomes" id="UP000027361">
    <property type="component" value="Unassembled WGS sequence"/>
</dbReference>
<feature type="non-terminal residue" evidence="7">
    <location>
        <position position="77"/>
    </location>
</feature>
<dbReference type="InterPro" id="IPR011598">
    <property type="entry name" value="bHLH_dom"/>
</dbReference>
<dbReference type="SUPFAM" id="SSF47459">
    <property type="entry name" value="HLH, helix-loop-helix DNA-binding domain"/>
    <property type="match status" value="1"/>
</dbReference>
<feature type="domain" description="BHLH" evidence="6">
    <location>
        <begin position="1"/>
        <end position="52"/>
    </location>
</feature>
<name>A0A066VW65_TILAU</name>
<keyword evidence="3" id="KW-0010">Activator</keyword>
<evidence type="ECO:0000313" key="7">
    <source>
        <dbReference type="EMBL" id="KDN44528.1"/>
    </source>
</evidence>
<dbReference type="Gene3D" id="4.10.280.10">
    <property type="entry name" value="Helix-loop-helix DNA-binding domain"/>
    <property type="match status" value="1"/>
</dbReference>
<sequence>KRANHNAIERARRESLNNRFLILAASLPAISQIRRPSKSLIVNRSLQFVADSLSLEMLYRDMLKEMHARNINLIREV</sequence>
<dbReference type="InterPro" id="IPR036638">
    <property type="entry name" value="HLH_DNA-bd_sf"/>
</dbReference>
<evidence type="ECO:0000256" key="2">
    <source>
        <dbReference type="ARBA" id="ARBA00023125"/>
    </source>
</evidence>
<dbReference type="GO" id="GO:0003700">
    <property type="term" value="F:DNA-binding transcription factor activity"/>
    <property type="evidence" value="ECO:0007669"/>
    <property type="project" value="TreeGrafter"/>
</dbReference>
<dbReference type="GO" id="GO:0046983">
    <property type="term" value="F:protein dimerization activity"/>
    <property type="evidence" value="ECO:0007669"/>
    <property type="project" value="InterPro"/>
</dbReference>
<evidence type="ECO:0000256" key="5">
    <source>
        <dbReference type="ARBA" id="ARBA00023242"/>
    </source>
</evidence>